<organism evidence="4 5">
    <name type="scientific">Crassostrea virginica</name>
    <name type="common">Eastern oyster</name>
    <dbReference type="NCBI Taxonomy" id="6565"/>
    <lineage>
        <taxon>Eukaryota</taxon>
        <taxon>Metazoa</taxon>
        <taxon>Spiralia</taxon>
        <taxon>Lophotrochozoa</taxon>
        <taxon>Mollusca</taxon>
        <taxon>Bivalvia</taxon>
        <taxon>Autobranchia</taxon>
        <taxon>Pteriomorphia</taxon>
        <taxon>Ostreida</taxon>
        <taxon>Ostreoidea</taxon>
        <taxon>Ostreidae</taxon>
        <taxon>Crassostrea</taxon>
    </lineage>
</organism>
<proteinExistence type="predicted"/>
<dbReference type="OrthoDB" id="6048578at2759"/>
<feature type="coiled-coil region" evidence="2">
    <location>
        <begin position="185"/>
        <end position="212"/>
    </location>
</feature>
<accession>A0A8B8C9B3</accession>
<keyword evidence="1" id="KW-0479">Metal-binding</keyword>
<evidence type="ECO:0000313" key="4">
    <source>
        <dbReference type="Proteomes" id="UP000694844"/>
    </source>
</evidence>
<gene>
    <name evidence="5" type="primary">LOC111117494</name>
</gene>
<dbReference type="Gene3D" id="3.30.160.60">
    <property type="entry name" value="Classic Zinc Finger"/>
    <property type="match status" value="1"/>
</dbReference>
<dbReference type="RefSeq" id="XP_022312338.1">
    <property type="nucleotide sequence ID" value="XM_022456630.1"/>
</dbReference>
<dbReference type="GO" id="GO:0008270">
    <property type="term" value="F:zinc ion binding"/>
    <property type="evidence" value="ECO:0007669"/>
    <property type="project" value="UniProtKB-KW"/>
</dbReference>
<sequence length="366" mass="41997">MAGYSSRAQHFVECDQCEENPANFVCKTCPGNLCDKCKIEHENRKITKNHEITEFKTVNKELIDFLYCSDHKTKKIECFCGPCKKPVCTDCIVLSHNGHAVKAISSAYKEIKEDMQIKKDEIDKKLLPKYRQLLENEAKKSSDLKKEADEIEKKILSYTQHIMETVKSLGERAVQDLRIQERRGLQKINESRAEFQSKMGRLKQTRSQLSEQIEGKPGISFFKPLERNLLQEFETCSNIYIYKLRDFQPGSLSSAIEMNFGTLPDLSIISEQQPNKYNIDVHFMNALQHVPGIWERELIKQSYNLLFGVNNNAFRSIPELGQGGVMNTQQNSVDANTRFLHGNIPQQATPGFGFPTYDFKGFHPSK</sequence>
<evidence type="ECO:0000259" key="3">
    <source>
        <dbReference type="PROSITE" id="PS50119"/>
    </source>
</evidence>
<protein>
    <submittedName>
        <fullName evidence="5">E3 ubiquitin-protein ligase Trim36-like</fullName>
    </submittedName>
</protein>
<dbReference type="PANTHER" id="PTHR25462">
    <property type="entry name" value="BONUS, ISOFORM C-RELATED"/>
    <property type="match status" value="1"/>
</dbReference>
<dbReference type="Proteomes" id="UP000694844">
    <property type="component" value="Chromosome 10"/>
</dbReference>
<keyword evidence="4" id="KW-1185">Reference proteome</keyword>
<feature type="domain" description="B box-type" evidence="3">
    <location>
        <begin position="9"/>
        <end position="55"/>
    </location>
</feature>
<dbReference type="Pfam" id="PF00643">
    <property type="entry name" value="zf-B_box"/>
    <property type="match status" value="1"/>
</dbReference>
<dbReference type="SUPFAM" id="SSF57845">
    <property type="entry name" value="B-box zinc-binding domain"/>
    <property type="match status" value="1"/>
</dbReference>
<feature type="domain" description="B box-type" evidence="3">
    <location>
        <begin position="63"/>
        <end position="104"/>
    </location>
</feature>
<evidence type="ECO:0000256" key="2">
    <source>
        <dbReference type="SAM" id="Coils"/>
    </source>
</evidence>
<dbReference type="Gene3D" id="4.10.830.40">
    <property type="match status" value="1"/>
</dbReference>
<keyword evidence="2" id="KW-0175">Coiled coil</keyword>
<keyword evidence="1" id="KW-0863">Zinc-finger</keyword>
<dbReference type="AlphaFoldDB" id="A0A8B8C9B3"/>
<dbReference type="PROSITE" id="PS50119">
    <property type="entry name" value="ZF_BBOX"/>
    <property type="match status" value="2"/>
</dbReference>
<dbReference type="KEGG" id="cvn:111117494"/>
<name>A0A8B8C9B3_CRAVI</name>
<reference evidence="5" key="1">
    <citation type="submission" date="2025-08" db="UniProtKB">
        <authorList>
            <consortium name="RefSeq"/>
        </authorList>
    </citation>
    <scope>IDENTIFICATION</scope>
    <source>
        <tissue evidence="5">Whole sample</tissue>
    </source>
</reference>
<evidence type="ECO:0000256" key="1">
    <source>
        <dbReference type="PROSITE-ProRule" id="PRU00024"/>
    </source>
</evidence>
<dbReference type="SMART" id="SM00336">
    <property type="entry name" value="BBOX"/>
    <property type="match status" value="2"/>
</dbReference>
<evidence type="ECO:0000313" key="5">
    <source>
        <dbReference type="RefSeq" id="XP_022312338.1"/>
    </source>
</evidence>
<keyword evidence="1" id="KW-0862">Zinc</keyword>
<dbReference type="InterPro" id="IPR000315">
    <property type="entry name" value="Znf_B-box"/>
</dbReference>
<dbReference type="GeneID" id="111117494"/>
<dbReference type="InterPro" id="IPR047153">
    <property type="entry name" value="TRIM45/56/19-like"/>
</dbReference>
<dbReference type="PANTHER" id="PTHR25462:SF296">
    <property type="entry name" value="MEIOTIC P26, ISOFORM F"/>
    <property type="match status" value="1"/>
</dbReference>
<dbReference type="CDD" id="cd19757">
    <property type="entry name" value="Bbox1"/>
    <property type="match status" value="1"/>
</dbReference>